<protein>
    <submittedName>
        <fullName evidence="2">Uncharacterized protein</fullName>
    </submittedName>
</protein>
<gene>
    <name evidence="2" type="ORF">P7K49_016082</name>
</gene>
<reference evidence="2 3" key="1">
    <citation type="submission" date="2023-05" db="EMBL/GenBank/DDBJ databases">
        <title>B98-5 Cell Line De Novo Hybrid Assembly: An Optical Mapping Approach.</title>
        <authorList>
            <person name="Kananen K."/>
            <person name="Auerbach J.A."/>
            <person name="Kautto E."/>
            <person name="Blachly J.S."/>
        </authorList>
    </citation>
    <scope>NUCLEOTIDE SEQUENCE [LARGE SCALE GENOMIC DNA]</scope>
    <source>
        <strain evidence="2">B95-8</strain>
        <tissue evidence="2">Cell line</tissue>
    </source>
</reference>
<name>A0ABQ9VD28_SAGOE</name>
<evidence type="ECO:0000313" key="3">
    <source>
        <dbReference type="Proteomes" id="UP001266305"/>
    </source>
</evidence>
<proteinExistence type="predicted"/>
<feature type="region of interest" description="Disordered" evidence="1">
    <location>
        <begin position="1"/>
        <end position="131"/>
    </location>
</feature>
<keyword evidence="3" id="KW-1185">Reference proteome</keyword>
<feature type="compositionally biased region" description="Gly residues" evidence="1">
    <location>
        <begin position="30"/>
        <end position="41"/>
    </location>
</feature>
<sequence>MSSEAETQQPPAAPPAAPALSAADTKPGTTGSGAGSGGPGGLTSAAPAGGDKKVIGEGRTGTGGEPAGARPAGTDSAARGRPSPSTPTHPHGGPPGRRARSASRAPCRPRADARPSPCGRAPANRVCDGVPSPPTGLVRSGLHAVVRVSPTQLPSACALRARRTAYAGRSGSGRLPLPSRALRPRPAHTPILGPRPGPALERPAASDSPTCAAATAAWPGTREVERKGCQVASRAANEGFGNSKMVQCKERIWFHQQVSSRALKPLHPTVSHVACSVGFSALGKPRRAFTTSGYKFDLLAKTTSRCFDWTAQRGRVVKHGERAGVASLSLDGLGHEKQMLEFMMPGVSDLNALLEQNALHSSGWAKWSWQD</sequence>
<evidence type="ECO:0000313" key="2">
    <source>
        <dbReference type="EMBL" id="KAK2106568.1"/>
    </source>
</evidence>
<feature type="compositionally biased region" description="Low complexity" evidence="1">
    <location>
        <begin position="102"/>
        <end position="118"/>
    </location>
</feature>
<organism evidence="2 3">
    <name type="scientific">Saguinus oedipus</name>
    <name type="common">Cotton-top tamarin</name>
    <name type="synonym">Oedipomidas oedipus</name>
    <dbReference type="NCBI Taxonomy" id="9490"/>
    <lineage>
        <taxon>Eukaryota</taxon>
        <taxon>Metazoa</taxon>
        <taxon>Chordata</taxon>
        <taxon>Craniata</taxon>
        <taxon>Vertebrata</taxon>
        <taxon>Euteleostomi</taxon>
        <taxon>Mammalia</taxon>
        <taxon>Eutheria</taxon>
        <taxon>Euarchontoglires</taxon>
        <taxon>Primates</taxon>
        <taxon>Haplorrhini</taxon>
        <taxon>Platyrrhini</taxon>
        <taxon>Cebidae</taxon>
        <taxon>Callitrichinae</taxon>
        <taxon>Saguinus</taxon>
    </lineage>
</organism>
<evidence type="ECO:0000256" key="1">
    <source>
        <dbReference type="SAM" id="MobiDB-lite"/>
    </source>
</evidence>
<feature type="compositionally biased region" description="Low complexity" evidence="1">
    <location>
        <begin position="79"/>
        <end position="91"/>
    </location>
</feature>
<dbReference type="EMBL" id="JASSZA010000007">
    <property type="protein sequence ID" value="KAK2106568.1"/>
    <property type="molecule type" value="Genomic_DNA"/>
</dbReference>
<feature type="region of interest" description="Disordered" evidence="1">
    <location>
        <begin position="167"/>
        <end position="206"/>
    </location>
</feature>
<comment type="caution">
    <text evidence="2">The sequence shown here is derived from an EMBL/GenBank/DDBJ whole genome shotgun (WGS) entry which is preliminary data.</text>
</comment>
<dbReference type="Proteomes" id="UP001266305">
    <property type="component" value="Unassembled WGS sequence"/>
</dbReference>
<accession>A0ABQ9VD28</accession>